<protein>
    <submittedName>
        <fullName evidence="7">Thioredoxin-like protein</fullName>
    </submittedName>
</protein>
<sequence length="142" mass="15366">MFRFNNAREIVTLFHKANSPASVRVATLLKQVSASAAETATEDQASDHSAQTQAQRAEFDLNVTEDAPTTGQLETILDYAGNLGISSIIKGATSKEEALRKFKQSPDNFNRPVVVDWHNGRAIGGGNESAILEMIKALPPKN</sequence>
<proteinExistence type="inferred from homology"/>
<name>A0AAE0IST8_9PEZI</name>
<keyword evidence="8" id="KW-1185">Reference proteome</keyword>
<dbReference type="Gene3D" id="3.40.30.10">
    <property type="entry name" value="Glutaredoxin"/>
    <property type="match status" value="1"/>
</dbReference>
<dbReference type="EMBL" id="JAUEDM010000001">
    <property type="protein sequence ID" value="KAK3330563.1"/>
    <property type="molecule type" value="Genomic_DNA"/>
</dbReference>
<evidence type="ECO:0000256" key="2">
    <source>
        <dbReference type="ARBA" id="ARBA00004173"/>
    </source>
</evidence>
<evidence type="ECO:0000256" key="3">
    <source>
        <dbReference type="ARBA" id="ARBA00009734"/>
    </source>
</evidence>
<evidence type="ECO:0000313" key="7">
    <source>
        <dbReference type="EMBL" id="KAK3330563.1"/>
    </source>
</evidence>
<reference evidence="7" key="1">
    <citation type="journal article" date="2023" name="Mol. Phylogenet. Evol.">
        <title>Genome-scale phylogeny and comparative genomics of the fungal order Sordariales.</title>
        <authorList>
            <person name="Hensen N."/>
            <person name="Bonometti L."/>
            <person name="Westerberg I."/>
            <person name="Brannstrom I.O."/>
            <person name="Guillou S."/>
            <person name="Cros-Aarteil S."/>
            <person name="Calhoun S."/>
            <person name="Haridas S."/>
            <person name="Kuo A."/>
            <person name="Mondo S."/>
            <person name="Pangilinan J."/>
            <person name="Riley R."/>
            <person name="LaButti K."/>
            <person name="Andreopoulos B."/>
            <person name="Lipzen A."/>
            <person name="Chen C."/>
            <person name="Yan M."/>
            <person name="Daum C."/>
            <person name="Ng V."/>
            <person name="Clum A."/>
            <person name="Steindorff A."/>
            <person name="Ohm R.A."/>
            <person name="Martin F."/>
            <person name="Silar P."/>
            <person name="Natvig D.O."/>
            <person name="Lalanne C."/>
            <person name="Gautier V."/>
            <person name="Ament-Velasquez S.L."/>
            <person name="Kruys A."/>
            <person name="Hutchinson M.I."/>
            <person name="Powell A.J."/>
            <person name="Barry K."/>
            <person name="Miller A.N."/>
            <person name="Grigoriev I.V."/>
            <person name="Debuchy R."/>
            <person name="Gladieux P."/>
            <person name="Hiltunen Thoren M."/>
            <person name="Johannesson H."/>
        </authorList>
    </citation>
    <scope>NUCLEOTIDE SEQUENCE</scope>
    <source>
        <strain evidence="7">CBS 118394</strain>
    </source>
</reference>
<keyword evidence="5" id="KW-0560">Oxidoreductase</keyword>
<dbReference type="Proteomes" id="UP001283341">
    <property type="component" value="Unassembled WGS sequence"/>
</dbReference>
<dbReference type="AlphaFoldDB" id="A0AAE0IST8"/>
<gene>
    <name evidence="7" type="ORF">B0H66DRAFT_67781</name>
</gene>
<dbReference type="InterPro" id="IPR036249">
    <property type="entry name" value="Thioredoxin-like_sf"/>
</dbReference>
<evidence type="ECO:0000256" key="4">
    <source>
        <dbReference type="ARBA" id="ARBA00022946"/>
    </source>
</evidence>
<dbReference type="PANTHER" id="PTHR28071">
    <property type="entry name" value="REDOX PROTEIN FMP46, MITOCHONDRIAL-RELATED"/>
    <property type="match status" value="1"/>
</dbReference>
<dbReference type="SUPFAM" id="SSF52833">
    <property type="entry name" value="Thioredoxin-like"/>
    <property type="match status" value="1"/>
</dbReference>
<comment type="function">
    <text evidence="1">Putative mitochondrial redox protein which could be involved in the reduction of small toxic molecules.</text>
</comment>
<dbReference type="Pfam" id="PF07955">
    <property type="entry name" value="DUF1687"/>
    <property type="match status" value="1"/>
</dbReference>
<dbReference type="GO" id="GO:0005739">
    <property type="term" value="C:mitochondrion"/>
    <property type="evidence" value="ECO:0007669"/>
    <property type="project" value="UniProtKB-SubCell"/>
</dbReference>
<dbReference type="GO" id="GO:0016491">
    <property type="term" value="F:oxidoreductase activity"/>
    <property type="evidence" value="ECO:0007669"/>
    <property type="project" value="UniProtKB-KW"/>
</dbReference>
<comment type="subcellular location">
    <subcellularLocation>
        <location evidence="2">Mitochondrion</location>
    </subcellularLocation>
</comment>
<reference evidence="7" key="2">
    <citation type="submission" date="2023-06" db="EMBL/GenBank/DDBJ databases">
        <authorList>
            <consortium name="Lawrence Berkeley National Laboratory"/>
            <person name="Haridas S."/>
            <person name="Hensen N."/>
            <person name="Bonometti L."/>
            <person name="Westerberg I."/>
            <person name="Brannstrom I.O."/>
            <person name="Guillou S."/>
            <person name="Cros-Aarteil S."/>
            <person name="Calhoun S."/>
            <person name="Kuo A."/>
            <person name="Mondo S."/>
            <person name="Pangilinan J."/>
            <person name="Riley R."/>
            <person name="Labutti K."/>
            <person name="Andreopoulos B."/>
            <person name="Lipzen A."/>
            <person name="Chen C."/>
            <person name="Yanf M."/>
            <person name="Daum C."/>
            <person name="Ng V."/>
            <person name="Clum A."/>
            <person name="Steindorff A."/>
            <person name="Ohm R."/>
            <person name="Martin F."/>
            <person name="Silar P."/>
            <person name="Natvig D."/>
            <person name="Lalanne C."/>
            <person name="Gautier V."/>
            <person name="Ament-Velasquez S.L."/>
            <person name="Kruys A."/>
            <person name="Hutchinson M.I."/>
            <person name="Powell A.J."/>
            <person name="Barry K."/>
            <person name="Miller A.N."/>
            <person name="Grigoriev I.V."/>
            <person name="Debuchy R."/>
            <person name="Gladieux P."/>
            <person name="Thoren M.H."/>
            <person name="Johannesson H."/>
        </authorList>
    </citation>
    <scope>NUCLEOTIDE SEQUENCE</scope>
    <source>
        <strain evidence="7">CBS 118394</strain>
    </source>
</reference>
<evidence type="ECO:0000256" key="6">
    <source>
        <dbReference type="ARBA" id="ARBA00023128"/>
    </source>
</evidence>
<keyword evidence="4" id="KW-0809">Transit peptide</keyword>
<comment type="similarity">
    <text evidence="3">Belongs to the FMP46 family.</text>
</comment>
<dbReference type="PANTHER" id="PTHR28071:SF1">
    <property type="entry name" value="REDOX PROTEIN FMP46, MITOCHONDRIAL-RELATED"/>
    <property type="match status" value="1"/>
</dbReference>
<comment type="caution">
    <text evidence="7">The sequence shown here is derived from an EMBL/GenBank/DDBJ whole genome shotgun (WGS) entry which is preliminary data.</text>
</comment>
<evidence type="ECO:0000256" key="1">
    <source>
        <dbReference type="ARBA" id="ARBA00002963"/>
    </source>
</evidence>
<accession>A0AAE0IST8</accession>
<keyword evidence="6" id="KW-0496">Mitochondrion</keyword>
<organism evidence="7 8">
    <name type="scientific">Apodospora peruviana</name>
    <dbReference type="NCBI Taxonomy" id="516989"/>
    <lineage>
        <taxon>Eukaryota</taxon>
        <taxon>Fungi</taxon>
        <taxon>Dikarya</taxon>
        <taxon>Ascomycota</taxon>
        <taxon>Pezizomycotina</taxon>
        <taxon>Sordariomycetes</taxon>
        <taxon>Sordariomycetidae</taxon>
        <taxon>Sordariales</taxon>
        <taxon>Lasiosphaeriaceae</taxon>
        <taxon>Apodospora</taxon>
    </lineage>
</organism>
<dbReference type="InterPro" id="IPR012882">
    <property type="entry name" value="Fmp46"/>
</dbReference>
<evidence type="ECO:0000313" key="8">
    <source>
        <dbReference type="Proteomes" id="UP001283341"/>
    </source>
</evidence>
<evidence type="ECO:0000256" key="5">
    <source>
        <dbReference type="ARBA" id="ARBA00023002"/>
    </source>
</evidence>